<dbReference type="PATRIC" id="fig|1231190.3.peg.2265"/>
<organism evidence="8 9">
    <name type="scientific">Nitratireductor indicus C115</name>
    <dbReference type="NCBI Taxonomy" id="1231190"/>
    <lineage>
        <taxon>Bacteria</taxon>
        <taxon>Pseudomonadati</taxon>
        <taxon>Pseudomonadota</taxon>
        <taxon>Alphaproteobacteria</taxon>
        <taxon>Hyphomicrobiales</taxon>
        <taxon>Phyllobacteriaceae</taxon>
        <taxon>Nitratireductor</taxon>
    </lineage>
</organism>
<dbReference type="Gene3D" id="3.40.50.300">
    <property type="entry name" value="P-loop containing nucleotide triphosphate hydrolases"/>
    <property type="match status" value="1"/>
</dbReference>
<dbReference type="SUPFAM" id="SSF52540">
    <property type="entry name" value="P-loop containing nucleoside triphosphate hydrolases"/>
    <property type="match status" value="1"/>
</dbReference>
<dbReference type="STRING" id="721133.SAMN05216176_106205"/>
<dbReference type="EMBL" id="AMSI01000006">
    <property type="protein sequence ID" value="EKF42558.1"/>
    <property type="molecule type" value="Genomic_DNA"/>
</dbReference>
<comment type="caution">
    <text evidence="8">The sequence shown here is derived from an EMBL/GenBank/DDBJ whole genome shotgun (WGS) entry which is preliminary data.</text>
</comment>
<evidence type="ECO:0000313" key="9">
    <source>
        <dbReference type="Proteomes" id="UP000007374"/>
    </source>
</evidence>
<keyword evidence="1" id="KW-0547">Nucleotide-binding</keyword>
<dbReference type="GO" id="GO:0000166">
    <property type="term" value="F:nucleotide binding"/>
    <property type="evidence" value="ECO:0007669"/>
    <property type="project" value="UniProtKB-KW"/>
</dbReference>
<reference evidence="8 9" key="1">
    <citation type="journal article" date="2012" name="J. Bacteriol.">
        <title>Genome Sequence of Nitratireductor indicus Type Strain C115.</title>
        <authorList>
            <person name="Lai Q."/>
            <person name="Li G."/>
            <person name="Yu Z."/>
            <person name="Shao Z."/>
        </authorList>
    </citation>
    <scope>NUCLEOTIDE SEQUENCE [LARGE SCALE GENOMIC DNA]</scope>
    <source>
        <strain evidence="8 9">C115</strain>
    </source>
</reference>
<protein>
    <submittedName>
        <fullName evidence="8">Cobalamin synthesis protein, P47K</fullName>
    </submittedName>
</protein>
<gene>
    <name evidence="8" type="ORF">NA8A_10863</name>
</gene>
<dbReference type="RefSeq" id="WP_009756561.1">
    <property type="nucleotide sequence ID" value="NZ_AMSI01000006.1"/>
</dbReference>
<evidence type="ECO:0000256" key="6">
    <source>
        <dbReference type="ARBA" id="ARBA00049117"/>
    </source>
</evidence>
<evidence type="ECO:0000256" key="5">
    <source>
        <dbReference type="ARBA" id="ARBA00045658"/>
    </source>
</evidence>
<dbReference type="Gene3D" id="3.30.1220.10">
    <property type="entry name" value="CobW-like, C-terminal domain"/>
    <property type="match status" value="1"/>
</dbReference>
<dbReference type="Pfam" id="PF02492">
    <property type="entry name" value="cobW"/>
    <property type="match status" value="1"/>
</dbReference>
<dbReference type="PANTHER" id="PTHR43603:SF1">
    <property type="entry name" value="ZINC-REGULATED GTPASE METALLOPROTEIN ACTIVATOR 1"/>
    <property type="match status" value="1"/>
</dbReference>
<keyword evidence="3" id="KW-0143">Chaperone</keyword>
<dbReference type="InterPro" id="IPR003495">
    <property type="entry name" value="CobW/HypB/UreG_nucleotide-bd"/>
</dbReference>
<comment type="similarity">
    <text evidence="4">Belongs to the SIMIBI class G3E GTPase family. ZNG1 subfamily.</text>
</comment>
<comment type="catalytic activity">
    <reaction evidence="6">
        <text>GTP + H2O = GDP + phosphate + H(+)</text>
        <dbReference type="Rhea" id="RHEA:19669"/>
        <dbReference type="ChEBI" id="CHEBI:15377"/>
        <dbReference type="ChEBI" id="CHEBI:15378"/>
        <dbReference type="ChEBI" id="CHEBI:37565"/>
        <dbReference type="ChEBI" id="CHEBI:43474"/>
        <dbReference type="ChEBI" id="CHEBI:58189"/>
    </reaction>
    <physiologicalReaction direction="left-to-right" evidence="6">
        <dbReference type="Rhea" id="RHEA:19670"/>
    </physiologicalReaction>
</comment>
<dbReference type="SMART" id="SM00833">
    <property type="entry name" value="CobW_C"/>
    <property type="match status" value="1"/>
</dbReference>
<proteinExistence type="inferred from homology"/>
<evidence type="ECO:0000256" key="1">
    <source>
        <dbReference type="ARBA" id="ARBA00022741"/>
    </source>
</evidence>
<sequence length="405" mass="45301">MPRPDNRLPVTVLSGFLGAGKTTLLNSVLNNREGRRVAVIVNDMSEVNIDADLVREGGADLSHTEEKLVEMTNGCICCTLRDDLLMEVRRLAAEDRFDYLLIESTGISEPLPVAATFEFRDEAGESLSDVARLDTMVTVVDAVNLLGDYASHDFLKDRGESLGEEDNRTLVDLLVDQIEFADVVILNKIGDAGPARLDAARKIVKALNPDARIVETDYGVVRPDAIFDTGLFDFDTAHEHPLWAKELYGFADHVPETEEYGVSSFVYRARKPFDPQKIHDVLNAPLPGVIRAKGHFWVATRPDWLAEFSLAGALSSIKPMGIWWASVPPERRSSHPEAVAYRQRHWQEPWGDRRQELVFIGAGMDRDVITALLDNALVAEDGFEPTRWQALKDPFPEWRRAREAA</sequence>
<dbReference type="InterPro" id="IPR011629">
    <property type="entry name" value="CobW-like_C"/>
</dbReference>
<comment type="function">
    <text evidence="5">Zinc chaperone that directly transfers zinc cofactor to target proteins, thereby activating them. Zinc is transferred from the CXCC motif in the GTPase domain to the zinc binding site in target proteins in a process requiring GTP hydrolysis.</text>
</comment>
<dbReference type="eggNOG" id="COG0523">
    <property type="taxonomic scope" value="Bacteria"/>
</dbReference>
<evidence type="ECO:0000256" key="2">
    <source>
        <dbReference type="ARBA" id="ARBA00022801"/>
    </source>
</evidence>
<keyword evidence="2" id="KW-0378">Hydrolase</keyword>
<dbReference type="AlphaFoldDB" id="K2N580"/>
<dbReference type="Proteomes" id="UP000007374">
    <property type="component" value="Unassembled WGS sequence"/>
</dbReference>
<dbReference type="InterPro" id="IPR051927">
    <property type="entry name" value="Zn_Chap_cDPG_Synth"/>
</dbReference>
<evidence type="ECO:0000256" key="3">
    <source>
        <dbReference type="ARBA" id="ARBA00023186"/>
    </source>
</evidence>
<dbReference type="CDD" id="cd03112">
    <property type="entry name" value="CobW-like"/>
    <property type="match status" value="1"/>
</dbReference>
<dbReference type="InterPro" id="IPR036627">
    <property type="entry name" value="CobW-likC_sf"/>
</dbReference>
<dbReference type="PANTHER" id="PTHR43603">
    <property type="entry name" value="COBW DOMAIN-CONTAINING PROTEIN DDB_G0274527"/>
    <property type="match status" value="1"/>
</dbReference>
<evidence type="ECO:0000256" key="4">
    <source>
        <dbReference type="ARBA" id="ARBA00034320"/>
    </source>
</evidence>
<feature type="domain" description="CobW C-terminal" evidence="7">
    <location>
        <begin position="262"/>
        <end position="377"/>
    </location>
</feature>
<name>K2N580_9HYPH</name>
<accession>K2N580</accession>
<evidence type="ECO:0000259" key="7">
    <source>
        <dbReference type="SMART" id="SM00833"/>
    </source>
</evidence>
<dbReference type="GO" id="GO:0016787">
    <property type="term" value="F:hydrolase activity"/>
    <property type="evidence" value="ECO:0007669"/>
    <property type="project" value="UniProtKB-KW"/>
</dbReference>
<keyword evidence="9" id="KW-1185">Reference proteome</keyword>
<dbReference type="OrthoDB" id="9808822at2"/>
<dbReference type="Pfam" id="PF07683">
    <property type="entry name" value="CobW_C"/>
    <property type="match status" value="1"/>
</dbReference>
<evidence type="ECO:0000313" key="8">
    <source>
        <dbReference type="EMBL" id="EKF42558.1"/>
    </source>
</evidence>
<dbReference type="InterPro" id="IPR027417">
    <property type="entry name" value="P-loop_NTPase"/>
</dbReference>